<dbReference type="GO" id="GO:0070762">
    <property type="term" value="C:nuclear pore transmembrane ring"/>
    <property type="evidence" value="ECO:0007669"/>
    <property type="project" value="TreeGrafter"/>
</dbReference>
<evidence type="ECO:0000256" key="1">
    <source>
        <dbReference type="ARBA" id="ARBA00004232"/>
    </source>
</evidence>
<evidence type="ECO:0000256" key="13">
    <source>
        <dbReference type="SAM" id="Phobius"/>
    </source>
</evidence>
<organism evidence="14 15">
    <name type="scientific">Kalanchoe fedtschenkoi</name>
    <name type="common">Lavender scallops</name>
    <name type="synonym">South American air plant</name>
    <dbReference type="NCBI Taxonomy" id="63787"/>
    <lineage>
        <taxon>Eukaryota</taxon>
        <taxon>Viridiplantae</taxon>
        <taxon>Streptophyta</taxon>
        <taxon>Embryophyta</taxon>
        <taxon>Tracheophyta</taxon>
        <taxon>Spermatophyta</taxon>
        <taxon>Magnoliopsida</taxon>
        <taxon>eudicotyledons</taxon>
        <taxon>Gunneridae</taxon>
        <taxon>Pentapetalae</taxon>
        <taxon>Saxifragales</taxon>
        <taxon>Crassulaceae</taxon>
        <taxon>Kalanchoe</taxon>
    </lineage>
</organism>
<dbReference type="GO" id="GO:0031965">
    <property type="term" value="C:nuclear membrane"/>
    <property type="evidence" value="ECO:0007669"/>
    <property type="project" value="UniProtKB-SubCell"/>
</dbReference>
<evidence type="ECO:0008006" key="16">
    <source>
        <dbReference type="Google" id="ProtNLM"/>
    </source>
</evidence>
<dbReference type="Pfam" id="PF09531">
    <property type="entry name" value="Ndc1_Nup"/>
    <property type="match status" value="1"/>
</dbReference>
<proteinExistence type="inferred from homology"/>
<dbReference type="PANTHER" id="PTHR13269:SF6">
    <property type="entry name" value="NUCLEOPORIN NDC1"/>
    <property type="match status" value="1"/>
</dbReference>
<evidence type="ECO:0000256" key="12">
    <source>
        <dbReference type="ARBA" id="ARBA00023242"/>
    </source>
</evidence>
<dbReference type="PANTHER" id="PTHR13269">
    <property type="entry name" value="NUCLEOPORIN NDC1"/>
    <property type="match status" value="1"/>
</dbReference>
<evidence type="ECO:0000256" key="11">
    <source>
        <dbReference type="ARBA" id="ARBA00023136"/>
    </source>
</evidence>
<evidence type="ECO:0000313" key="14">
    <source>
        <dbReference type="EnsemblPlants" id="Kaladp0063s0010.1.v1.1"/>
    </source>
</evidence>
<keyword evidence="11 13" id="KW-0472">Membrane</keyword>
<name>A0A7N0UEL6_KALFE</name>
<dbReference type="Gramene" id="Kaladp0063s0010.1.v1.1">
    <property type="protein sequence ID" value="Kaladp0063s0010.1.v1.1"/>
    <property type="gene ID" value="Kaladp0063s0010.v1.1"/>
</dbReference>
<evidence type="ECO:0000256" key="7">
    <source>
        <dbReference type="ARBA" id="ARBA00022927"/>
    </source>
</evidence>
<dbReference type="OMA" id="DFQLCAW"/>
<dbReference type="AlphaFoldDB" id="A0A7N0UEL6"/>
<feature type="transmembrane region" description="Helical" evidence="13">
    <location>
        <begin position="139"/>
        <end position="159"/>
    </location>
</feature>
<sequence length="530" mass="58130">MRLASAEIIHKRLLGFLIWQFLNSSAVFIIFRALLLPLLASSSPSPTLHGLLAFLPFNLATLLFSLSLIAVSTPHYQPPASPLELLIGLFRLLILSGDSSPEFRSRAKVSLGFLLVVTASAISGSLAVASICWVDSDGVLVLGFRGFSIGFLYGLYFVYTRRWVLQFPIIQRPAFFSFKMGVASAVSLALKLACVAYLLSALLVLALPDYPKGWMSFGKFRSGQLVFYFGSFAVIFCWEISHHLHKILLTKRAIFAPPKGSAAAETNPSEPLIASLEESSPGSLLQYLAYLDMSLVCESNVDVWRRAALFEETGETYKTVVSLSLRPLEQLASSISEVIETTSFDKASQLSRQLQSTSDMQLSSKVHACFDNFQLHAWCARTIASLTARSHDEDGFGVAQLSGSNAATVSTLVSCLLAVETFMGKKTHLQNPRLLGAAGIKWATVNTGRQATTGIISRQRNVTVHSKAYAMADLLRTSIYSIVTAFHKEMLNGAKSGALDKDWIINTKPPYGTRDLLSQKLRLFLDYRAC</sequence>
<evidence type="ECO:0000256" key="8">
    <source>
        <dbReference type="ARBA" id="ARBA00022989"/>
    </source>
</evidence>
<keyword evidence="6" id="KW-0509">mRNA transport</keyword>
<feature type="transmembrane region" description="Helical" evidence="13">
    <location>
        <begin position="180"/>
        <end position="205"/>
    </location>
</feature>
<evidence type="ECO:0000256" key="3">
    <source>
        <dbReference type="ARBA" id="ARBA00005760"/>
    </source>
</evidence>
<feature type="transmembrane region" description="Helical" evidence="13">
    <location>
        <begin position="16"/>
        <end position="39"/>
    </location>
</feature>
<feature type="transmembrane region" description="Helical" evidence="13">
    <location>
        <begin position="109"/>
        <end position="133"/>
    </location>
</feature>
<comment type="similarity">
    <text evidence="3">Belongs to the NDC1 family.</text>
</comment>
<keyword evidence="9" id="KW-0811">Translocation</keyword>
<evidence type="ECO:0000313" key="15">
    <source>
        <dbReference type="Proteomes" id="UP000594263"/>
    </source>
</evidence>
<dbReference type="GO" id="GO:0030674">
    <property type="term" value="F:protein-macromolecule adaptor activity"/>
    <property type="evidence" value="ECO:0007669"/>
    <property type="project" value="TreeGrafter"/>
</dbReference>
<evidence type="ECO:0000256" key="2">
    <source>
        <dbReference type="ARBA" id="ARBA00004567"/>
    </source>
</evidence>
<evidence type="ECO:0000256" key="5">
    <source>
        <dbReference type="ARBA" id="ARBA00022692"/>
    </source>
</evidence>
<evidence type="ECO:0000256" key="4">
    <source>
        <dbReference type="ARBA" id="ARBA00022448"/>
    </source>
</evidence>
<dbReference type="GO" id="GO:0015031">
    <property type="term" value="P:protein transport"/>
    <property type="evidence" value="ECO:0007669"/>
    <property type="project" value="UniProtKB-KW"/>
</dbReference>
<comment type="subcellular location">
    <subcellularLocation>
        <location evidence="1">Nucleus membrane</location>
        <topology evidence="1">Multi-pass membrane protein</topology>
    </subcellularLocation>
    <subcellularLocation>
        <location evidence="2">Nucleus</location>
        <location evidence="2">Nuclear pore complex</location>
    </subcellularLocation>
</comment>
<dbReference type="GO" id="GO:0006999">
    <property type="term" value="P:nuclear pore organization"/>
    <property type="evidence" value="ECO:0007669"/>
    <property type="project" value="TreeGrafter"/>
</dbReference>
<dbReference type="EnsemblPlants" id="Kaladp0063s0010.1.v1.1">
    <property type="protein sequence ID" value="Kaladp0063s0010.1.v1.1"/>
    <property type="gene ID" value="Kaladp0063s0010.v1.1"/>
</dbReference>
<feature type="transmembrane region" description="Helical" evidence="13">
    <location>
        <begin position="51"/>
        <end position="73"/>
    </location>
</feature>
<evidence type="ECO:0000256" key="9">
    <source>
        <dbReference type="ARBA" id="ARBA00023010"/>
    </source>
</evidence>
<keyword evidence="12" id="KW-0539">Nucleus</keyword>
<evidence type="ECO:0000256" key="6">
    <source>
        <dbReference type="ARBA" id="ARBA00022816"/>
    </source>
</evidence>
<dbReference type="InterPro" id="IPR019049">
    <property type="entry name" value="Nucleoporin_prot_Ndc1/Nup"/>
</dbReference>
<dbReference type="Proteomes" id="UP000594263">
    <property type="component" value="Unplaced"/>
</dbReference>
<reference evidence="14" key="1">
    <citation type="submission" date="2021-01" db="UniProtKB">
        <authorList>
            <consortium name="EnsemblPlants"/>
        </authorList>
    </citation>
    <scope>IDENTIFICATION</scope>
</reference>
<keyword evidence="10" id="KW-0906">Nuclear pore complex</keyword>
<keyword evidence="4" id="KW-0813">Transport</keyword>
<feature type="transmembrane region" description="Helical" evidence="13">
    <location>
        <begin position="225"/>
        <end position="244"/>
    </location>
</feature>
<protein>
    <recommendedName>
        <fullName evidence="16">Nucleoporin protein Ndc1-Nup</fullName>
    </recommendedName>
</protein>
<keyword evidence="5 13" id="KW-0812">Transmembrane</keyword>
<keyword evidence="15" id="KW-1185">Reference proteome</keyword>
<evidence type="ECO:0000256" key="10">
    <source>
        <dbReference type="ARBA" id="ARBA00023132"/>
    </source>
</evidence>
<keyword evidence="7" id="KW-0653">Protein transport</keyword>
<accession>A0A7N0UEL6</accession>
<keyword evidence="8 13" id="KW-1133">Transmembrane helix</keyword>
<dbReference type="GO" id="GO:0051028">
    <property type="term" value="P:mRNA transport"/>
    <property type="evidence" value="ECO:0007669"/>
    <property type="project" value="UniProtKB-KW"/>
</dbReference>